<organism evidence="1 2">
    <name type="scientific">Litomosoides sigmodontis</name>
    <name type="common">Filarial nematode worm</name>
    <dbReference type="NCBI Taxonomy" id="42156"/>
    <lineage>
        <taxon>Eukaryota</taxon>
        <taxon>Metazoa</taxon>
        <taxon>Ecdysozoa</taxon>
        <taxon>Nematoda</taxon>
        <taxon>Chromadorea</taxon>
        <taxon>Rhabditida</taxon>
        <taxon>Spirurina</taxon>
        <taxon>Spiruromorpha</taxon>
        <taxon>Filarioidea</taxon>
        <taxon>Onchocercidae</taxon>
        <taxon>Litomosoides</taxon>
    </lineage>
</organism>
<evidence type="ECO:0000313" key="1">
    <source>
        <dbReference type="EMBL" id="VDM93410.1"/>
    </source>
</evidence>
<dbReference type="SUPFAM" id="SSF50630">
    <property type="entry name" value="Acid proteases"/>
    <property type="match status" value="1"/>
</dbReference>
<reference evidence="1 2" key="1">
    <citation type="submission" date="2018-08" db="EMBL/GenBank/DDBJ databases">
        <authorList>
            <person name="Laetsch R D."/>
            <person name="Stevens L."/>
            <person name="Kumar S."/>
            <person name="Blaxter L. M."/>
        </authorList>
    </citation>
    <scope>NUCLEOTIDE SEQUENCE [LARGE SCALE GENOMIC DNA]</scope>
</reference>
<proteinExistence type="predicted"/>
<dbReference type="AlphaFoldDB" id="A0A3P7KJ71"/>
<feature type="non-terminal residue" evidence="1">
    <location>
        <position position="256"/>
    </location>
</feature>
<dbReference type="OrthoDB" id="293175at2759"/>
<evidence type="ECO:0000313" key="2">
    <source>
        <dbReference type="Proteomes" id="UP000277928"/>
    </source>
</evidence>
<keyword evidence="2" id="KW-1185">Reference proteome</keyword>
<dbReference type="STRING" id="42156.A0A3P7KJ71"/>
<sequence length="256" mass="29055">MAWYESEVFDFLTLHMKGTDLQHNNHCGMSFALLDGTRIDFANSPFGTVNLLNWPEQEDYQEIDGVFGLSALHVPDIPTGVLGSSSLLTCAVDNPIKRAIRKQELLPFITIALPPLEYGEPAVLTLGGHNNRLCNLHREVTEPLRYNPAHTQISVALRGYDQSRNRYEFEYKSIKMGNVSFSTQSMPAFAYPHAIKPYIGVPNEFLNAVVQNHNAKLDPTTQKYMVDCREAFEPFEIHTENSAYVVESRHFIIRHD</sequence>
<protein>
    <recommendedName>
        <fullName evidence="3">Peptidase A1 domain-containing protein</fullName>
    </recommendedName>
</protein>
<gene>
    <name evidence="1" type="ORF">NLS_LOCUS10166</name>
</gene>
<dbReference type="Proteomes" id="UP000277928">
    <property type="component" value="Unassembled WGS sequence"/>
</dbReference>
<dbReference type="OMA" id="WYESEVF"/>
<accession>A0A3P7KJ71</accession>
<dbReference type="InterPro" id="IPR021109">
    <property type="entry name" value="Peptidase_aspartic_dom_sf"/>
</dbReference>
<name>A0A3P7KJ71_LITSI</name>
<evidence type="ECO:0008006" key="3">
    <source>
        <dbReference type="Google" id="ProtNLM"/>
    </source>
</evidence>
<dbReference type="Gene3D" id="2.40.70.10">
    <property type="entry name" value="Acid Proteases"/>
    <property type="match status" value="1"/>
</dbReference>
<dbReference type="EMBL" id="UYRX01002646">
    <property type="protein sequence ID" value="VDM93410.1"/>
    <property type="molecule type" value="Genomic_DNA"/>
</dbReference>